<dbReference type="Proteomes" id="UP000050482">
    <property type="component" value="Unassembled WGS sequence"/>
</dbReference>
<dbReference type="Pfam" id="PF01522">
    <property type="entry name" value="Polysacc_deac_1"/>
    <property type="match status" value="1"/>
</dbReference>
<evidence type="ECO:0000256" key="1">
    <source>
        <dbReference type="SAM" id="MobiDB-lite"/>
    </source>
</evidence>
<keyword evidence="5" id="KW-1185">Reference proteome</keyword>
<dbReference type="OrthoDB" id="62208at2"/>
<feature type="region of interest" description="Disordered" evidence="1">
    <location>
        <begin position="483"/>
        <end position="516"/>
    </location>
</feature>
<keyword evidence="2" id="KW-0812">Transmembrane</keyword>
<feature type="domain" description="NodB homology" evidence="3">
    <location>
        <begin position="44"/>
        <end position="228"/>
    </location>
</feature>
<dbReference type="RefSeq" id="WP_054970139.1">
    <property type="nucleotide sequence ID" value="NZ_LJCO01000069.1"/>
</dbReference>
<dbReference type="InterPro" id="IPR050248">
    <property type="entry name" value="Polysacc_deacetylase_ArnD"/>
</dbReference>
<dbReference type="Pfam" id="PF22790">
    <property type="entry name" value="YkoP"/>
    <property type="match status" value="1"/>
</dbReference>
<feature type="transmembrane region" description="Helical" evidence="2">
    <location>
        <begin position="6"/>
        <end position="23"/>
    </location>
</feature>
<keyword evidence="2" id="KW-1133">Transmembrane helix</keyword>
<dbReference type="AlphaFoldDB" id="A0A0P9GQ05"/>
<dbReference type="PROSITE" id="PS51677">
    <property type="entry name" value="NODB"/>
    <property type="match status" value="1"/>
</dbReference>
<evidence type="ECO:0000313" key="5">
    <source>
        <dbReference type="Proteomes" id="UP000050482"/>
    </source>
</evidence>
<feature type="compositionally biased region" description="Low complexity" evidence="1">
    <location>
        <begin position="483"/>
        <end position="502"/>
    </location>
</feature>
<name>A0A0P9GQ05_9BACL</name>
<keyword evidence="2" id="KW-0472">Membrane</keyword>
<dbReference type="EMBL" id="LJCO01000069">
    <property type="protein sequence ID" value="KPV42810.1"/>
    <property type="molecule type" value="Genomic_DNA"/>
</dbReference>
<gene>
    <name evidence="4" type="ORF">AN477_15870</name>
</gene>
<reference evidence="4 5" key="1">
    <citation type="submission" date="2015-09" db="EMBL/GenBank/DDBJ databases">
        <title>Draft genome sequence of Alicyclobacillus ferrooxydans DSM 22381.</title>
        <authorList>
            <person name="Hemp J."/>
        </authorList>
    </citation>
    <scope>NUCLEOTIDE SEQUENCE [LARGE SCALE GENOMIC DNA]</scope>
    <source>
        <strain evidence="4 5">TC-34</strain>
    </source>
</reference>
<dbReference type="InterPro" id="IPR054467">
    <property type="entry name" value="YkoP-like_dom"/>
</dbReference>
<proteinExistence type="predicted"/>
<accession>A0A0P9GQ05</accession>
<dbReference type="InterPro" id="IPR011330">
    <property type="entry name" value="Glyco_hydro/deAcase_b/a-brl"/>
</dbReference>
<dbReference type="PANTHER" id="PTHR10587:SF137">
    <property type="entry name" value="4-DEOXY-4-FORMAMIDO-L-ARABINOSE-PHOSPHOUNDECAPRENOL DEFORMYLASE ARND-RELATED"/>
    <property type="match status" value="1"/>
</dbReference>
<evidence type="ECO:0000259" key="3">
    <source>
        <dbReference type="PROSITE" id="PS51677"/>
    </source>
</evidence>
<evidence type="ECO:0000256" key="2">
    <source>
        <dbReference type="SAM" id="Phobius"/>
    </source>
</evidence>
<dbReference type="CDD" id="cd10959">
    <property type="entry name" value="CE4_NodB_like_3"/>
    <property type="match status" value="1"/>
</dbReference>
<dbReference type="PATRIC" id="fig|471514.4.peg.4860"/>
<organism evidence="4 5">
    <name type="scientific">Alicyclobacillus ferrooxydans</name>
    <dbReference type="NCBI Taxonomy" id="471514"/>
    <lineage>
        <taxon>Bacteria</taxon>
        <taxon>Bacillati</taxon>
        <taxon>Bacillota</taxon>
        <taxon>Bacilli</taxon>
        <taxon>Bacillales</taxon>
        <taxon>Alicyclobacillaceae</taxon>
        <taxon>Alicyclobacillus</taxon>
    </lineage>
</organism>
<dbReference type="SUPFAM" id="SSF88713">
    <property type="entry name" value="Glycoside hydrolase/deacetylase"/>
    <property type="match status" value="1"/>
</dbReference>
<dbReference type="PANTHER" id="PTHR10587">
    <property type="entry name" value="GLYCOSYL TRANSFERASE-RELATED"/>
    <property type="match status" value="1"/>
</dbReference>
<evidence type="ECO:0000313" key="4">
    <source>
        <dbReference type="EMBL" id="KPV42810.1"/>
    </source>
</evidence>
<dbReference type="GO" id="GO:0016810">
    <property type="term" value="F:hydrolase activity, acting on carbon-nitrogen (but not peptide) bonds"/>
    <property type="evidence" value="ECO:0007669"/>
    <property type="project" value="InterPro"/>
</dbReference>
<protein>
    <recommendedName>
        <fullName evidence="3">NodB homology domain-containing protein</fullName>
    </recommendedName>
</protein>
<comment type="caution">
    <text evidence="4">The sequence shown here is derived from an EMBL/GenBank/DDBJ whole genome shotgun (WGS) entry which is preliminary data.</text>
</comment>
<dbReference type="STRING" id="471514.AN477_15870"/>
<sequence length="516" mass="57344">MDGWTWLIILAIVVLVWVLYTLLPELLFHIWHIGTLFHGNPGPRRVALTFDDGPDPRYTSQVLSILAEEDVKATFFLVAERAAANPSLVAQIVAGGHDIGSHSYRHHHHWFRDPVTTFLDMKRSKETLERMTGRPIRFYRPPWGAFNWFTKLTSLKLGLRPTLWSARAIDWLPGDHATEVEQRVIVGAHPGAIVLCHDAGGAEGAPRNTITALPQAIEQLRRLGYEFSTVSEMSEAWETFEQQRRSLYRGYPLWRRMLIGVWAVVELAFARMYHVQGVNEIFRIGPMVWHHGPRVGDDSTVMVREGAPGLDLHFRNETLIAISSAADQRSLVRGLRQVKEGLRDIARMIVYHPGFQNIEVVAAPTLMNRGIEMLGFHVEDLPKTKENRRLQRYMKFLMGMYHPEGFRRLREGTRELEIKLVWMSREELFERTGVKPVGAGREATGAGRDAAGAGRDAAAIGATEATGAGRDAAAIGATEAAGAGRDAAGAGATEAIMEEATGPKGMKDARAANAAN</sequence>
<dbReference type="GO" id="GO:0005975">
    <property type="term" value="P:carbohydrate metabolic process"/>
    <property type="evidence" value="ECO:0007669"/>
    <property type="project" value="InterPro"/>
</dbReference>
<dbReference type="InterPro" id="IPR002509">
    <property type="entry name" value="NODB_dom"/>
</dbReference>
<dbReference type="Gene3D" id="3.20.20.370">
    <property type="entry name" value="Glycoside hydrolase/deacetylase"/>
    <property type="match status" value="1"/>
</dbReference>